<keyword evidence="1" id="KW-0812">Transmembrane</keyword>
<gene>
    <name evidence="2" type="ORF">HannXRQ_Chr01g0010801</name>
</gene>
<dbReference type="EMBL" id="CM007890">
    <property type="protein sequence ID" value="OTG36734.1"/>
    <property type="molecule type" value="Genomic_DNA"/>
</dbReference>
<organism evidence="2 3">
    <name type="scientific">Helianthus annuus</name>
    <name type="common">Common sunflower</name>
    <dbReference type="NCBI Taxonomy" id="4232"/>
    <lineage>
        <taxon>Eukaryota</taxon>
        <taxon>Viridiplantae</taxon>
        <taxon>Streptophyta</taxon>
        <taxon>Embryophyta</taxon>
        <taxon>Tracheophyta</taxon>
        <taxon>Spermatophyta</taxon>
        <taxon>Magnoliopsida</taxon>
        <taxon>eudicotyledons</taxon>
        <taxon>Gunneridae</taxon>
        <taxon>Pentapetalae</taxon>
        <taxon>asterids</taxon>
        <taxon>campanulids</taxon>
        <taxon>Asterales</taxon>
        <taxon>Asteraceae</taxon>
        <taxon>Asteroideae</taxon>
        <taxon>Heliantheae alliance</taxon>
        <taxon>Heliantheae</taxon>
        <taxon>Helianthus</taxon>
    </lineage>
</organism>
<feature type="transmembrane region" description="Helical" evidence="1">
    <location>
        <begin position="6"/>
        <end position="25"/>
    </location>
</feature>
<evidence type="ECO:0000313" key="2">
    <source>
        <dbReference type="EMBL" id="OTG36734.1"/>
    </source>
</evidence>
<keyword evidence="1" id="KW-1133">Transmembrane helix</keyword>
<evidence type="ECO:0000313" key="3">
    <source>
        <dbReference type="Proteomes" id="UP000215914"/>
    </source>
</evidence>
<proteinExistence type="predicted"/>
<protein>
    <submittedName>
        <fullName evidence="2">Uncharacterized protein</fullName>
    </submittedName>
</protein>
<keyword evidence="3" id="KW-1185">Reference proteome</keyword>
<dbReference type="Proteomes" id="UP000215914">
    <property type="component" value="Chromosome 1"/>
</dbReference>
<name>A0A251VMQ5_HELAN</name>
<reference evidence="3" key="1">
    <citation type="journal article" date="2017" name="Nature">
        <title>The sunflower genome provides insights into oil metabolism, flowering and Asterid evolution.</title>
        <authorList>
            <person name="Badouin H."/>
            <person name="Gouzy J."/>
            <person name="Grassa C.J."/>
            <person name="Murat F."/>
            <person name="Staton S.E."/>
            <person name="Cottret L."/>
            <person name="Lelandais-Briere C."/>
            <person name="Owens G.L."/>
            <person name="Carrere S."/>
            <person name="Mayjonade B."/>
            <person name="Legrand L."/>
            <person name="Gill N."/>
            <person name="Kane N.C."/>
            <person name="Bowers J.E."/>
            <person name="Hubner S."/>
            <person name="Bellec A."/>
            <person name="Berard A."/>
            <person name="Berges H."/>
            <person name="Blanchet N."/>
            <person name="Boniface M.C."/>
            <person name="Brunel D."/>
            <person name="Catrice O."/>
            <person name="Chaidir N."/>
            <person name="Claudel C."/>
            <person name="Donnadieu C."/>
            <person name="Faraut T."/>
            <person name="Fievet G."/>
            <person name="Helmstetter N."/>
            <person name="King M."/>
            <person name="Knapp S.J."/>
            <person name="Lai Z."/>
            <person name="Le Paslier M.C."/>
            <person name="Lippi Y."/>
            <person name="Lorenzon L."/>
            <person name="Mandel J.R."/>
            <person name="Marage G."/>
            <person name="Marchand G."/>
            <person name="Marquand E."/>
            <person name="Bret-Mestries E."/>
            <person name="Morien E."/>
            <person name="Nambeesan S."/>
            <person name="Nguyen T."/>
            <person name="Pegot-Espagnet P."/>
            <person name="Pouilly N."/>
            <person name="Raftis F."/>
            <person name="Sallet E."/>
            <person name="Schiex T."/>
            <person name="Thomas J."/>
            <person name="Vandecasteele C."/>
            <person name="Vares D."/>
            <person name="Vear F."/>
            <person name="Vautrin S."/>
            <person name="Crespi M."/>
            <person name="Mangin B."/>
            <person name="Burke J.M."/>
            <person name="Salse J."/>
            <person name="Munos S."/>
            <person name="Vincourt P."/>
            <person name="Rieseberg L.H."/>
            <person name="Langlade N.B."/>
        </authorList>
    </citation>
    <scope>NUCLEOTIDE SEQUENCE [LARGE SCALE GENOMIC DNA]</scope>
    <source>
        <strain evidence="3">cv. SF193</strain>
    </source>
</reference>
<sequence length="58" mass="7031">MLLCHSFFVFVLVCLWSFVSVKTLIDRRNRQKFFTIWLVSSLNFVIQSSFIHIQFYKP</sequence>
<accession>A0A251VMQ5</accession>
<dbReference type="AlphaFoldDB" id="A0A251VMQ5"/>
<dbReference type="InParanoid" id="A0A251VMQ5"/>
<feature type="transmembrane region" description="Helical" evidence="1">
    <location>
        <begin position="37"/>
        <end position="56"/>
    </location>
</feature>
<evidence type="ECO:0000256" key="1">
    <source>
        <dbReference type="SAM" id="Phobius"/>
    </source>
</evidence>
<keyword evidence="1" id="KW-0472">Membrane</keyword>